<keyword evidence="2" id="KW-1185">Reference proteome</keyword>
<accession>A0A3M6TTD4</accession>
<protein>
    <submittedName>
        <fullName evidence="1">Uncharacterized protein</fullName>
    </submittedName>
</protein>
<reference evidence="1 2" key="1">
    <citation type="journal article" date="2018" name="Sci. Rep.">
        <title>Comparative analysis of the Pocillopora damicornis genome highlights role of immune system in coral evolution.</title>
        <authorList>
            <person name="Cunning R."/>
            <person name="Bay R.A."/>
            <person name="Gillette P."/>
            <person name="Baker A.C."/>
            <person name="Traylor-Knowles N."/>
        </authorList>
    </citation>
    <scope>NUCLEOTIDE SEQUENCE [LARGE SCALE GENOMIC DNA]</scope>
    <source>
        <strain evidence="1">RSMAS</strain>
        <tissue evidence="1">Whole animal</tissue>
    </source>
</reference>
<proteinExistence type="predicted"/>
<dbReference type="Proteomes" id="UP000275408">
    <property type="component" value="Unassembled WGS sequence"/>
</dbReference>
<evidence type="ECO:0000313" key="1">
    <source>
        <dbReference type="EMBL" id="RMX44579.1"/>
    </source>
</evidence>
<dbReference type="AlphaFoldDB" id="A0A3M6TTD4"/>
<comment type="caution">
    <text evidence="1">The sequence shown here is derived from an EMBL/GenBank/DDBJ whole genome shotgun (WGS) entry which is preliminary data.</text>
</comment>
<sequence length="79" mass="8476">TVYPVQSQPKQPKVTKPILVISPATVTKPILVIGPAAVESYRAIQSLLEHCPTLTGCCLVTVYIKGTRTIRIDCINTAG</sequence>
<gene>
    <name evidence="1" type="ORF">pdam_00002798</name>
</gene>
<name>A0A3M6TTD4_POCDA</name>
<evidence type="ECO:0000313" key="2">
    <source>
        <dbReference type="Proteomes" id="UP000275408"/>
    </source>
</evidence>
<dbReference type="EMBL" id="RCHS01002970">
    <property type="protein sequence ID" value="RMX44579.1"/>
    <property type="molecule type" value="Genomic_DNA"/>
</dbReference>
<organism evidence="1 2">
    <name type="scientific">Pocillopora damicornis</name>
    <name type="common">Cauliflower coral</name>
    <name type="synonym">Millepora damicornis</name>
    <dbReference type="NCBI Taxonomy" id="46731"/>
    <lineage>
        <taxon>Eukaryota</taxon>
        <taxon>Metazoa</taxon>
        <taxon>Cnidaria</taxon>
        <taxon>Anthozoa</taxon>
        <taxon>Hexacorallia</taxon>
        <taxon>Scleractinia</taxon>
        <taxon>Astrocoeniina</taxon>
        <taxon>Pocilloporidae</taxon>
        <taxon>Pocillopora</taxon>
    </lineage>
</organism>
<feature type="non-terminal residue" evidence="1">
    <location>
        <position position="1"/>
    </location>
</feature>